<dbReference type="Gene3D" id="2.160.10.10">
    <property type="entry name" value="Hexapeptide repeat proteins"/>
    <property type="match status" value="1"/>
</dbReference>
<dbReference type="InterPro" id="IPR001451">
    <property type="entry name" value="Hexapep"/>
</dbReference>
<dbReference type="SMART" id="SM00971">
    <property type="entry name" value="SATase_N"/>
    <property type="match status" value="1"/>
</dbReference>
<dbReference type="Gene3D" id="1.10.3130.10">
    <property type="entry name" value="serine acetyltransferase, domain 1"/>
    <property type="match status" value="1"/>
</dbReference>
<dbReference type="GO" id="GO:0009001">
    <property type="term" value="F:serine O-acetyltransferase activity"/>
    <property type="evidence" value="ECO:0007669"/>
    <property type="project" value="UniProtKB-EC"/>
</dbReference>
<dbReference type="InterPro" id="IPR042122">
    <property type="entry name" value="Ser_AcTrfase_N_sf"/>
</dbReference>
<protein>
    <recommendedName>
        <fullName evidence="4">Serine acetyltransferase</fullName>
        <ecNumber evidence="3">2.3.1.30</ecNumber>
    </recommendedName>
</protein>
<dbReference type="AlphaFoldDB" id="A0A074TJ98"/>
<dbReference type="InterPro" id="IPR011004">
    <property type="entry name" value="Trimer_LpxA-like_sf"/>
</dbReference>
<proteinExistence type="inferred from homology"/>
<reference evidence="11 12" key="1">
    <citation type="submission" date="2014-03" db="EMBL/GenBank/DDBJ databases">
        <title>The draft genome sequence of Thioclava dalianensis DLFJ1-1.</title>
        <authorList>
            <person name="Lai Q."/>
            <person name="Shao Z."/>
        </authorList>
    </citation>
    <scope>NUCLEOTIDE SEQUENCE [LARGE SCALE GENOMIC DNA]</scope>
    <source>
        <strain evidence="11 12">DLFJ1-1</strain>
    </source>
</reference>
<dbReference type="InterPro" id="IPR045304">
    <property type="entry name" value="LbH_SAT"/>
</dbReference>
<dbReference type="RefSeq" id="WP_038061337.1">
    <property type="nucleotide sequence ID" value="NZ_FOVB01000005.1"/>
</dbReference>
<keyword evidence="6 11" id="KW-0808">Transferase</keyword>
<dbReference type="UniPathway" id="UPA00136">
    <property type="reaction ID" value="UER00199"/>
</dbReference>
<feature type="domain" description="Serine acetyltransferase N-terminal" evidence="10">
    <location>
        <begin position="6"/>
        <end position="109"/>
    </location>
</feature>
<keyword evidence="8" id="KW-0012">Acyltransferase</keyword>
<dbReference type="EMBL" id="JHEH01000001">
    <property type="protein sequence ID" value="KEP71709.1"/>
    <property type="molecule type" value="Genomic_DNA"/>
</dbReference>
<evidence type="ECO:0000256" key="3">
    <source>
        <dbReference type="ARBA" id="ARBA00013266"/>
    </source>
</evidence>
<accession>A0A074TJ98</accession>
<evidence type="ECO:0000313" key="12">
    <source>
        <dbReference type="Proteomes" id="UP000027725"/>
    </source>
</evidence>
<dbReference type="PROSITE" id="PS00101">
    <property type="entry name" value="HEXAPEP_TRANSFERASES"/>
    <property type="match status" value="1"/>
</dbReference>
<dbReference type="Proteomes" id="UP000027725">
    <property type="component" value="Unassembled WGS sequence"/>
</dbReference>
<dbReference type="GO" id="GO:0006535">
    <property type="term" value="P:cysteine biosynthetic process from serine"/>
    <property type="evidence" value="ECO:0007669"/>
    <property type="project" value="InterPro"/>
</dbReference>
<dbReference type="GO" id="GO:0005737">
    <property type="term" value="C:cytoplasm"/>
    <property type="evidence" value="ECO:0007669"/>
    <property type="project" value="InterPro"/>
</dbReference>
<dbReference type="CDD" id="cd03354">
    <property type="entry name" value="LbH_SAT"/>
    <property type="match status" value="1"/>
</dbReference>
<keyword evidence="5" id="KW-0028">Amino-acid biosynthesis</keyword>
<evidence type="ECO:0000256" key="4">
    <source>
        <dbReference type="ARBA" id="ARBA00018522"/>
    </source>
</evidence>
<evidence type="ECO:0000256" key="5">
    <source>
        <dbReference type="ARBA" id="ARBA00022605"/>
    </source>
</evidence>
<gene>
    <name evidence="11" type="ORF">DL1_01505</name>
</gene>
<evidence type="ECO:0000256" key="8">
    <source>
        <dbReference type="ARBA" id="ARBA00023315"/>
    </source>
</evidence>
<dbReference type="InterPro" id="IPR018357">
    <property type="entry name" value="Hexapep_transf_CS"/>
</dbReference>
<dbReference type="PANTHER" id="PTHR42811">
    <property type="entry name" value="SERINE ACETYLTRANSFERASE"/>
    <property type="match status" value="1"/>
</dbReference>
<dbReference type="Pfam" id="PF06426">
    <property type="entry name" value="SATase_N"/>
    <property type="match status" value="1"/>
</dbReference>
<comment type="caution">
    <text evidence="11">The sequence shown here is derived from an EMBL/GenBank/DDBJ whole genome shotgun (WGS) entry which is preliminary data.</text>
</comment>
<dbReference type="Pfam" id="PF00132">
    <property type="entry name" value="Hexapep"/>
    <property type="match status" value="1"/>
</dbReference>
<evidence type="ECO:0000313" key="11">
    <source>
        <dbReference type="EMBL" id="KEP71709.1"/>
    </source>
</evidence>
<evidence type="ECO:0000259" key="10">
    <source>
        <dbReference type="SMART" id="SM00971"/>
    </source>
</evidence>
<dbReference type="SUPFAM" id="SSF51161">
    <property type="entry name" value="Trimeric LpxA-like enzymes"/>
    <property type="match status" value="1"/>
</dbReference>
<sequence>MSPHPLASTLLPDTRALFAGEPTLSELFGYDPAQSCELSHLFAAVLASLLPEGRARSQVLAIASEVFERDPEALEAALNDLLATTARDAAPGGAAEVLHFAHGYHALLSYRLTRSLWLAGRDSLALAIKSQFTRALSVEIWPQAQIGHGVWLDHGLGIVIGQTAVIEDDVSLWHGVTLGSNFVDMGAARHPVLRKGSVVGAGAVILGPVEVGAGATIAAGAIVTCDVPPGHVMTAPRATERAAGRFGGFVALQALKRGPK</sequence>
<evidence type="ECO:0000256" key="7">
    <source>
        <dbReference type="ARBA" id="ARBA00022737"/>
    </source>
</evidence>
<comment type="similarity">
    <text evidence="2">Belongs to the transferase hexapeptide repeat family.</text>
</comment>
<keyword evidence="7" id="KW-0677">Repeat</keyword>
<name>A0A074TJ98_9RHOB</name>
<dbReference type="STRING" id="1185766.SAMN05216224_10585"/>
<dbReference type="eggNOG" id="COG1045">
    <property type="taxonomic scope" value="Bacteria"/>
</dbReference>
<dbReference type="OrthoDB" id="9815592at2"/>
<organism evidence="11 12">
    <name type="scientific">Thioclava dalianensis</name>
    <dbReference type="NCBI Taxonomy" id="1185766"/>
    <lineage>
        <taxon>Bacteria</taxon>
        <taxon>Pseudomonadati</taxon>
        <taxon>Pseudomonadota</taxon>
        <taxon>Alphaproteobacteria</taxon>
        <taxon>Rhodobacterales</taxon>
        <taxon>Paracoccaceae</taxon>
        <taxon>Thioclava</taxon>
    </lineage>
</organism>
<evidence type="ECO:0000256" key="6">
    <source>
        <dbReference type="ARBA" id="ARBA00022679"/>
    </source>
</evidence>
<evidence type="ECO:0000256" key="1">
    <source>
        <dbReference type="ARBA" id="ARBA00004876"/>
    </source>
</evidence>
<comment type="catalytic activity">
    <reaction evidence="9">
        <text>L-serine + acetyl-CoA = O-acetyl-L-serine + CoA</text>
        <dbReference type="Rhea" id="RHEA:24560"/>
        <dbReference type="ChEBI" id="CHEBI:33384"/>
        <dbReference type="ChEBI" id="CHEBI:57287"/>
        <dbReference type="ChEBI" id="CHEBI:57288"/>
        <dbReference type="ChEBI" id="CHEBI:58340"/>
        <dbReference type="EC" id="2.3.1.30"/>
    </reaction>
</comment>
<evidence type="ECO:0000256" key="2">
    <source>
        <dbReference type="ARBA" id="ARBA00007274"/>
    </source>
</evidence>
<comment type="pathway">
    <text evidence="1">Amino-acid biosynthesis; L-cysteine biosynthesis; L-cysteine from L-serine: step 1/2.</text>
</comment>
<dbReference type="EC" id="2.3.1.30" evidence="3"/>
<evidence type="ECO:0000256" key="9">
    <source>
        <dbReference type="ARBA" id="ARBA00049486"/>
    </source>
</evidence>
<dbReference type="InterPro" id="IPR010493">
    <property type="entry name" value="Ser_AcTrfase_N"/>
</dbReference>
<keyword evidence="12" id="KW-1185">Reference proteome</keyword>